<dbReference type="SUPFAM" id="SSF103088">
    <property type="entry name" value="OmpA-like"/>
    <property type="match status" value="2"/>
</dbReference>
<dbReference type="InterPro" id="IPR050330">
    <property type="entry name" value="Bact_OuterMem_StrucFunc"/>
</dbReference>
<dbReference type="PATRIC" id="fig|1286632.3.peg.2508"/>
<dbReference type="GO" id="GO:0016020">
    <property type="term" value="C:membrane"/>
    <property type="evidence" value="ECO:0007669"/>
    <property type="project" value="UniProtKB-UniRule"/>
</dbReference>
<feature type="domain" description="OmpA-like" evidence="4">
    <location>
        <begin position="182"/>
        <end position="301"/>
    </location>
</feature>
<dbReference type="Gene3D" id="3.30.1330.60">
    <property type="entry name" value="OmpA-like domain"/>
    <property type="match status" value="2"/>
</dbReference>
<evidence type="ECO:0000313" key="6">
    <source>
        <dbReference type="Proteomes" id="UP000018850"/>
    </source>
</evidence>
<dbReference type="eggNOG" id="COG2885">
    <property type="taxonomic scope" value="Bacteria"/>
</dbReference>
<evidence type="ECO:0000259" key="4">
    <source>
        <dbReference type="PROSITE" id="PS51123"/>
    </source>
</evidence>
<evidence type="ECO:0000256" key="1">
    <source>
        <dbReference type="PROSITE-ProRule" id="PRU00473"/>
    </source>
</evidence>
<dbReference type="PANTHER" id="PTHR30329">
    <property type="entry name" value="STATOR ELEMENT OF FLAGELLAR MOTOR COMPLEX"/>
    <property type="match status" value="1"/>
</dbReference>
<dbReference type="AlphaFoldDB" id="W2UMJ9"/>
<dbReference type="InterPro" id="IPR006665">
    <property type="entry name" value="OmpA-like"/>
</dbReference>
<evidence type="ECO:0000313" key="5">
    <source>
        <dbReference type="EMBL" id="ETN94572.1"/>
    </source>
</evidence>
<dbReference type="EMBL" id="AYXY01000023">
    <property type="protein sequence ID" value="ETN94572.1"/>
    <property type="molecule type" value="Genomic_DNA"/>
</dbReference>
<keyword evidence="3" id="KW-1133">Transmembrane helix</keyword>
<keyword evidence="1 3" id="KW-0472">Membrane</keyword>
<name>W2UMJ9_9FLAO</name>
<reference evidence="6" key="1">
    <citation type="submission" date="2013-11" db="EMBL/GenBank/DDBJ databases">
        <title>Draft genome sequence from a member of Zhouia, isolated tidal flat.</title>
        <authorList>
            <person name="Jin H."/>
            <person name="Jeon C.O."/>
        </authorList>
    </citation>
    <scope>NUCLEOTIDE SEQUENCE [LARGE SCALE GENOMIC DNA]</scope>
    <source>
        <strain evidence="6">AD3</strain>
    </source>
</reference>
<dbReference type="PROSITE" id="PS51123">
    <property type="entry name" value="OMPA_2"/>
    <property type="match status" value="1"/>
</dbReference>
<dbReference type="STRING" id="376730.SAMN04487906_1686"/>
<proteinExistence type="predicted"/>
<dbReference type="Proteomes" id="UP000018850">
    <property type="component" value="Unassembled WGS sequence"/>
</dbReference>
<dbReference type="Pfam" id="PF00691">
    <property type="entry name" value="OmpA"/>
    <property type="match status" value="1"/>
</dbReference>
<accession>W2UMJ9</accession>
<feature type="region of interest" description="Disordered" evidence="2">
    <location>
        <begin position="268"/>
        <end position="301"/>
    </location>
</feature>
<dbReference type="CDD" id="cd07185">
    <property type="entry name" value="OmpA_C-like"/>
    <property type="match status" value="1"/>
</dbReference>
<keyword evidence="6" id="KW-1185">Reference proteome</keyword>
<organism evidence="5 6">
    <name type="scientific">Zhouia amylolytica AD3</name>
    <dbReference type="NCBI Taxonomy" id="1286632"/>
    <lineage>
        <taxon>Bacteria</taxon>
        <taxon>Pseudomonadati</taxon>
        <taxon>Bacteroidota</taxon>
        <taxon>Flavobacteriia</taxon>
        <taxon>Flavobacteriales</taxon>
        <taxon>Flavobacteriaceae</taxon>
        <taxon>Zhouia</taxon>
    </lineage>
</organism>
<dbReference type="PRINTS" id="PR01023">
    <property type="entry name" value="NAFLGMOTY"/>
</dbReference>
<dbReference type="PANTHER" id="PTHR30329:SF21">
    <property type="entry name" value="LIPOPROTEIN YIAD-RELATED"/>
    <property type="match status" value="1"/>
</dbReference>
<feature type="transmembrane region" description="Helical" evidence="3">
    <location>
        <begin position="7"/>
        <end position="25"/>
    </location>
</feature>
<reference evidence="5 6" key="2">
    <citation type="journal article" date="2016" name="Genome Announc.">
        <title>Draft Genome Sequence of Zhouia amylolytica AD3, Isolated from Tidal Flat Sediment.</title>
        <authorList>
            <person name="Jia B."/>
            <person name="Jin H.M."/>
            <person name="Lee H.J."/>
            <person name="Jeon C.O."/>
        </authorList>
    </citation>
    <scope>NUCLEOTIDE SEQUENCE [LARGE SCALE GENOMIC DNA]</scope>
    <source>
        <strain evidence="5 6">AD3</strain>
    </source>
</reference>
<sequence>MTKKTLYILGIILTIIVGMILNWLYCCNISSPAEIPAISEEIEAPTNPLEIRENDGSFSYNDPDNFNFKTSGFDIVSPVATGVQKGVDSVRNYLASHDTKYIHITGLYLASEENLSPYPNLGIARATHVKNYFVSNGVPSNQVITNGELKENLTTFNDMLYGPVEFEITSTGEHDEESLQALLEKIQNDPLIIYFEYGESRIDLSAEQRHKVADISDYLDKVSGAVCHITGHTDNTSSEEFNYELGLKRAKFLRDYFVTHGIPADKITTDSKGETEPIADNTSDEGKAKNRRTVLTINKQN</sequence>
<gene>
    <name evidence="5" type="ORF">P278_25150</name>
</gene>
<dbReference type="InterPro" id="IPR036737">
    <property type="entry name" value="OmpA-like_sf"/>
</dbReference>
<keyword evidence="3" id="KW-0812">Transmembrane</keyword>
<evidence type="ECO:0000256" key="2">
    <source>
        <dbReference type="SAM" id="MobiDB-lite"/>
    </source>
</evidence>
<dbReference type="RefSeq" id="WP_038267234.1">
    <property type="nucleotide sequence ID" value="NZ_AYXY01000023.1"/>
</dbReference>
<comment type="caution">
    <text evidence="5">The sequence shown here is derived from an EMBL/GenBank/DDBJ whole genome shotgun (WGS) entry which is preliminary data.</text>
</comment>
<evidence type="ECO:0000256" key="3">
    <source>
        <dbReference type="SAM" id="Phobius"/>
    </source>
</evidence>
<protein>
    <recommendedName>
        <fullName evidence="4">OmpA-like domain-containing protein</fullName>
    </recommendedName>
</protein>